<dbReference type="EMBL" id="JAWWNJ010000008">
    <property type="protein sequence ID" value="KAK7050258.1"/>
    <property type="molecule type" value="Genomic_DNA"/>
</dbReference>
<sequence>MTSLILCILTVCVVSLLFALLSRKARRPPGPRRLPFFGNTLQLPRTCQWITFSKWAKQYGNIVYLQAFRQPIILLNSAKVARELLEQRSGMYSGRPHLKLKVALCRSSGFDKVFVLYSSNEEWRQQRRIVSHDLAPRMIPRYHALQESEARLLVRSIIDHPKEFERLIKLKIGTIIIRIIYGHNTTLANDPFFTFGKTSMDIFSSAAEPGVWLVDAMPILKFAPAWLPGTDFLVKARRWKEIVHKAAWDPYLWSKRSFECGTALLPNTCATVLEEMQGNMTPHLEEQIVWAACTMMAGGMDTSIISTLNFFLEMMLNPCIQAKAQQEIDSVIGAERLPTISDKESLPYVRSIVTEVFRLNPAVPLGIAHALTADDKYEGMDLPQGSIVIPNVWHMLHDPDVFPNPMQFDPDRYGNLDTEMQKVTDLVFGFGRRLCPGKTFGENNVFAVAATVLATCKVVLPVDEHGAQMRPDVQYSSGSISSPSSFQCDIKPRSVQAYQLLLSSVSNISETLSPE</sequence>
<evidence type="ECO:0000256" key="3">
    <source>
        <dbReference type="ARBA" id="ARBA00010617"/>
    </source>
</evidence>
<keyword evidence="8 10" id="KW-0503">Monooxygenase</keyword>
<dbReference type="Gene3D" id="1.10.630.10">
    <property type="entry name" value="Cytochrome P450"/>
    <property type="match status" value="1"/>
</dbReference>
<dbReference type="InterPro" id="IPR036396">
    <property type="entry name" value="Cyt_P450_sf"/>
</dbReference>
<comment type="cofactor">
    <cofactor evidence="1 9">
        <name>heme</name>
        <dbReference type="ChEBI" id="CHEBI:30413"/>
    </cofactor>
</comment>
<evidence type="ECO:0000256" key="1">
    <source>
        <dbReference type="ARBA" id="ARBA00001971"/>
    </source>
</evidence>
<comment type="caution">
    <text evidence="12">The sequence shown here is derived from an EMBL/GenBank/DDBJ whole genome shotgun (WGS) entry which is preliminary data.</text>
</comment>
<dbReference type="InterPro" id="IPR017972">
    <property type="entry name" value="Cyt_P450_CS"/>
</dbReference>
<dbReference type="PANTHER" id="PTHR46300">
    <property type="entry name" value="P450, PUTATIVE (EUROFUNG)-RELATED-RELATED"/>
    <property type="match status" value="1"/>
</dbReference>
<dbReference type="PANTHER" id="PTHR46300:SF7">
    <property type="entry name" value="P450, PUTATIVE (EUROFUNG)-RELATED"/>
    <property type="match status" value="1"/>
</dbReference>
<evidence type="ECO:0000256" key="6">
    <source>
        <dbReference type="ARBA" id="ARBA00023002"/>
    </source>
</evidence>
<gene>
    <name evidence="12" type="ORF">R3P38DRAFT_3606135</name>
</gene>
<evidence type="ECO:0000256" key="11">
    <source>
        <dbReference type="SAM" id="SignalP"/>
    </source>
</evidence>
<dbReference type="GO" id="GO:0005506">
    <property type="term" value="F:iron ion binding"/>
    <property type="evidence" value="ECO:0007669"/>
    <property type="project" value="InterPro"/>
</dbReference>
<feature type="chain" id="PRO_5043855458" evidence="11">
    <location>
        <begin position="20"/>
        <end position="515"/>
    </location>
</feature>
<feature type="signal peptide" evidence="11">
    <location>
        <begin position="1"/>
        <end position="19"/>
    </location>
</feature>
<dbReference type="GO" id="GO:0004497">
    <property type="term" value="F:monooxygenase activity"/>
    <property type="evidence" value="ECO:0007669"/>
    <property type="project" value="UniProtKB-KW"/>
</dbReference>
<keyword evidence="13" id="KW-1185">Reference proteome</keyword>
<keyword evidence="6 10" id="KW-0560">Oxidoreductase</keyword>
<dbReference type="CDD" id="cd11065">
    <property type="entry name" value="CYP64-like"/>
    <property type="match status" value="1"/>
</dbReference>
<keyword evidence="4 9" id="KW-0349">Heme</keyword>
<evidence type="ECO:0000256" key="8">
    <source>
        <dbReference type="ARBA" id="ARBA00023033"/>
    </source>
</evidence>
<proteinExistence type="inferred from homology"/>
<dbReference type="InterPro" id="IPR002401">
    <property type="entry name" value="Cyt_P450_E_grp-I"/>
</dbReference>
<accession>A0AAW0DFV1</accession>
<dbReference type="SUPFAM" id="SSF48264">
    <property type="entry name" value="Cytochrome P450"/>
    <property type="match status" value="1"/>
</dbReference>
<evidence type="ECO:0000256" key="7">
    <source>
        <dbReference type="ARBA" id="ARBA00023004"/>
    </source>
</evidence>
<keyword evidence="5 9" id="KW-0479">Metal-binding</keyword>
<evidence type="ECO:0000256" key="5">
    <source>
        <dbReference type="ARBA" id="ARBA00022723"/>
    </source>
</evidence>
<reference evidence="12 13" key="1">
    <citation type="journal article" date="2024" name="J Genomics">
        <title>Draft genome sequencing and assembly of Favolaschia claudopus CIRM-BRFM 2984 isolated from oak limbs.</title>
        <authorList>
            <person name="Navarro D."/>
            <person name="Drula E."/>
            <person name="Chaduli D."/>
            <person name="Cazenave R."/>
            <person name="Ahrendt S."/>
            <person name="Wang J."/>
            <person name="Lipzen A."/>
            <person name="Daum C."/>
            <person name="Barry K."/>
            <person name="Grigoriev I.V."/>
            <person name="Favel A."/>
            <person name="Rosso M.N."/>
            <person name="Martin F."/>
        </authorList>
    </citation>
    <scope>NUCLEOTIDE SEQUENCE [LARGE SCALE GENOMIC DNA]</scope>
    <source>
        <strain evidence="12 13">CIRM-BRFM 2984</strain>
    </source>
</reference>
<dbReference type="Proteomes" id="UP001362999">
    <property type="component" value="Unassembled WGS sequence"/>
</dbReference>
<organism evidence="12 13">
    <name type="scientific">Favolaschia claudopus</name>
    <dbReference type="NCBI Taxonomy" id="2862362"/>
    <lineage>
        <taxon>Eukaryota</taxon>
        <taxon>Fungi</taxon>
        <taxon>Dikarya</taxon>
        <taxon>Basidiomycota</taxon>
        <taxon>Agaricomycotina</taxon>
        <taxon>Agaricomycetes</taxon>
        <taxon>Agaricomycetidae</taxon>
        <taxon>Agaricales</taxon>
        <taxon>Marasmiineae</taxon>
        <taxon>Mycenaceae</taxon>
        <taxon>Favolaschia</taxon>
    </lineage>
</organism>
<protein>
    <submittedName>
        <fullName evidence="12">Monooxygenase</fullName>
    </submittedName>
</protein>
<dbReference type="InterPro" id="IPR001128">
    <property type="entry name" value="Cyt_P450"/>
</dbReference>
<dbReference type="AlphaFoldDB" id="A0AAW0DFV1"/>
<dbReference type="PRINTS" id="PR00385">
    <property type="entry name" value="P450"/>
</dbReference>
<feature type="binding site" description="axial binding residue" evidence="9">
    <location>
        <position position="435"/>
    </location>
    <ligand>
        <name>heme</name>
        <dbReference type="ChEBI" id="CHEBI:30413"/>
    </ligand>
    <ligandPart>
        <name>Fe</name>
        <dbReference type="ChEBI" id="CHEBI:18248"/>
    </ligandPart>
</feature>
<evidence type="ECO:0000256" key="9">
    <source>
        <dbReference type="PIRSR" id="PIRSR602401-1"/>
    </source>
</evidence>
<comment type="pathway">
    <text evidence="2">Secondary metabolite biosynthesis.</text>
</comment>
<dbReference type="PRINTS" id="PR00463">
    <property type="entry name" value="EP450I"/>
</dbReference>
<evidence type="ECO:0000256" key="2">
    <source>
        <dbReference type="ARBA" id="ARBA00005179"/>
    </source>
</evidence>
<keyword evidence="7 9" id="KW-0408">Iron</keyword>
<keyword evidence="11" id="KW-0732">Signal</keyword>
<evidence type="ECO:0000256" key="10">
    <source>
        <dbReference type="RuleBase" id="RU000461"/>
    </source>
</evidence>
<dbReference type="Pfam" id="PF00067">
    <property type="entry name" value="p450"/>
    <property type="match status" value="1"/>
</dbReference>
<evidence type="ECO:0000256" key="4">
    <source>
        <dbReference type="ARBA" id="ARBA00022617"/>
    </source>
</evidence>
<dbReference type="InterPro" id="IPR050364">
    <property type="entry name" value="Cytochrome_P450_fung"/>
</dbReference>
<dbReference type="GO" id="GO:0020037">
    <property type="term" value="F:heme binding"/>
    <property type="evidence" value="ECO:0007669"/>
    <property type="project" value="InterPro"/>
</dbReference>
<dbReference type="GO" id="GO:0016705">
    <property type="term" value="F:oxidoreductase activity, acting on paired donors, with incorporation or reduction of molecular oxygen"/>
    <property type="evidence" value="ECO:0007669"/>
    <property type="project" value="InterPro"/>
</dbReference>
<evidence type="ECO:0000313" key="13">
    <source>
        <dbReference type="Proteomes" id="UP001362999"/>
    </source>
</evidence>
<dbReference type="PROSITE" id="PS00086">
    <property type="entry name" value="CYTOCHROME_P450"/>
    <property type="match status" value="1"/>
</dbReference>
<name>A0AAW0DFV1_9AGAR</name>
<evidence type="ECO:0000313" key="12">
    <source>
        <dbReference type="EMBL" id="KAK7050258.1"/>
    </source>
</evidence>
<comment type="similarity">
    <text evidence="3 10">Belongs to the cytochrome P450 family.</text>
</comment>